<dbReference type="SUPFAM" id="SSF54862">
    <property type="entry name" value="4Fe-4S ferredoxins"/>
    <property type="match status" value="1"/>
</dbReference>
<dbReference type="InterPro" id="IPR006655">
    <property type="entry name" value="Mopterin_OxRdtase_prok_CS"/>
</dbReference>
<dbReference type="CDD" id="cd00207">
    <property type="entry name" value="fer2"/>
    <property type="match status" value="1"/>
</dbReference>
<evidence type="ECO:0000256" key="2">
    <source>
        <dbReference type="ARBA" id="ARBA00022485"/>
    </source>
</evidence>
<dbReference type="Proteomes" id="UP001614338">
    <property type="component" value="Unassembled WGS sequence"/>
</dbReference>
<dbReference type="InterPro" id="IPR006478">
    <property type="entry name" value="Formate_DH_asu"/>
</dbReference>
<feature type="domain" description="4Fe-4S Mo/W bis-MGD-type" evidence="10">
    <location>
        <begin position="240"/>
        <end position="295"/>
    </location>
</feature>
<dbReference type="Gene3D" id="3.30.70.20">
    <property type="match status" value="1"/>
</dbReference>
<protein>
    <submittedName>
        <fullName evidence="11">Formate dehydrogenase subunit alpha</fullName>
        <ecNumber evidence="11">1.17.1.9</ecNumber>
    </submittedName>
</protein>
<dbReference type="Pfam" id="PF12838">
    <property type="entry name" value="Fer4_7"/>
    <property type="match status" value="1"/>
</dbReference>
<evidence type="ECO:0000259" key="9">
    <source>
        <dbReference type="PROSITE" id="PS51379"/>
    </source>
</evidence>
<dbReference type="PROSITE" id="PS51669">
    <property type="entry name" value="4FE4S_MOW_BIS_MGD"/>
    <property type="match status" value="1"/>
</dbReference>
<dbReference type="SUPFAM" id="SSF53706">
    <property type="entry name" value="Formate dehydrogenase/DMSO reductase, domains 1-3"/>
    <property type="match status" value="1"/>
</dbReference>
<dbReference type="InterPro" id="IPR041925">
    <property type="entry name" value="CT_Formate-Dh_H"/>
</dbReference>
<evidence type="ECO:0000313" key="12">
    <source>
        <dbReference type="Proteomes" id="UP001614338"/>
    </source>
</evidence>
<dbReference type="InterPro" id="IPR006656">
    <property type="entry name" value="Mopterin_OxRdtase"/>
</dbReference>
<dbReference type="PANTHER" id="PTHR43105:SF14">
    <property type="entry name" value="FORMATE DEHYDROGENASE H"/>
    <property type="match status" value="1"/>
</dbReference>
<comment type="similarity">
    <text evidence="1">In the C-terminal section; belongs to the prokaryotic molybdopterin-containing oxidoreductase family.</text>
</comment>
<keyword evidence="12" id="KW-1185">Reference proteome</keyword>
<dbReference type="Gene3D" id="2.40.40.20">
    <property type="match status" value="1"/>
</dbReference>
<keyword evidence="3" id="KW-0479">Metal-binding</keyword>
<dbReference type="InterPro" id="IPR009010">
    <property type="entry name" value="Asp_de-COase-like_dom_sf"/>
</dbReference>
<dbReference type="GO" id="GO:0008863">
    <property type="term" value="F:formate dehydrogenase (NAD+) activity"/>
    <property type="evidence" value="ECO:0007669"/>
    <property type="project" value="UniProtKB-EC"/>
</dbReference>
<evidence type="ECO:0000259" key="10">
    <source>
        <dbReference type="PROSITE" id="PS51669"/>
    </source>
</evidence>
<evidence type="ECO:0000256" key="7">
    <source>
        <dbReference type="ARBA" id="ARBA00023014"/>
    </source>
</evidence>
<proteinExistence type="inferred from homology"/>
<dbReference type="Pfam" id="PF04879">
    <property type="entry name" value="Molybdop_Fe4S4"/>
    <property type="match status" value="1"/>
</dbReference>
<dbReference type="NCBIfam" id="TIGR01591">
    <property type="entry name" value="Fdh-alpha"/>
    <property type="match status" value="1"/>
</dbReference>
<dbReference type="CDD" id="cd02753">
    <property type="entry name" value="MopB_Formate-Dh-H"/>
    <property type="match status" value="1"/>
</dbReference>
<keyword evidence="2" id="KW-0004">4Fe-4S</keyword>
<comment type="caution">
    <text evidence="11">The sequence shown here is derived from an EMBL/GenBank/DDBJ whole genome shotgun (WGS) entry which is preliminary data.</text>
</comment>
<dbReference type="InterPro" id="IPR041924">
    <property type="entry name" value="Formate_Dh-H_N"/>
</dbReference>
<accession>A0ABW8BPQ7</accession>
<dbReference type="SUPFAM" id="SSF50692">
    <property type="entry name" value="ADC-like"/>
    <property type="match status" value="1"/>
</dbReference>
<keyword evidence="6" id="KW-0408">Iron</keyword>
<dbReference type="PROSITE" id="PS51379">
    <property type="entry name" value="4FE4S_FER_2"/>
    <property type="match status" value="2"/>
</dbReference>
<feature type="domain" description="2Fe-2S ferredoxin-type" evidence="8">
    <location>
        <begin position="3"/>
        <end position="83"/>
    </location>
</feature>
<feature type="domain" description="4Fe-4S ferredoxin-type" evidence="9">
    <location>
        <begin position="199"/>
        <end position="228"/>
    </location>
</feature>
<dbReference type="SMART" id="SM00926">
    <property type="entry name" value="Molybdop_Fe4S4"/>
    <property type="match status" value="1"/>
</dbReference>
<dbReference type="InterPro" id="IPR017896">
    <property type="entry name" value="4Fe4S_Fe-S-bd"/>
</dbReference>
<dbReference type="Pfam" id="PF13510">
    <property type="entry name" value="Fer2_4"/>
    <property type="match status" value="1"/>
</dbReference>
<dbReference type="EC" id="1.17.1.9" evidence="11"/>
<reference evidence="11 12" key="1">
    <citation type="submission" date="2024-10" db="EMBL/GenBank/DDBJ databases">
        <title>The Natural Products Discovery Center: Release of the First 8490 Sequenced Strains for Exploring Actinobacteria Biosynthetic Diversity.</title>
        <authorList>
            <person name="Kalkreuter E."/>
            <person name="Kautsar S.A."/>
            <person name="Yang D."/>
            <person name="Bader C.D."/>
            <person name="Teijaro C.N."/>
            <person name="Fluegel L."/>
            <person name="Davis C.M."/>
            <person name="Simpson J.R."/>
            <person name="Lauterbach L."/>
            <person name="Steele A.D."/>
            <person name="Gui C."/>
            <person name="Meng S."/>
            <person name="Li G."/>
            <person name="Viehrig K."/>
            <person name="Ye F."/>
            <person name="Su P."/>
            <person name="Kiefer A.F."/>
            <person name="Nichols A."/>
            <person name="Cepeda A.J."/>
            <person name="Yan W."/>
            <person name="Fan B."/>
            <person name="Jiang Y."/>
            <person name="Adhikari A."/>
            <person name="Zheng C.-J."/>
            <person name="Schuster L."/>
            <person name="Cowan T.M."/>
            <person name="Smanski M.J."/>
            <person name="Chevrette M.G."/>
            <person name="De Carvalho L.P.S."/>
            <person name="Shen B."/>
        </authorList>
    </citation>
    <scope>NUCLEOTIDE SEQUENCE [LARGE SCALE GENOMIC DNA]</scope>
    <source>
        <strain evidence="11 12">NPDC077409</strain>
    </source>
</reference>
<name>A0ABW8BPQ7_9GAMM</name>
<keyword evidence="5 11" id="KW-0560">Oxidoreductase</keyword>
<dbReference type="Gene3D" id="3.40.228.10">
    <property type="entry name" value="Dimethylsulfoxide Reductase, domain 2"/>
    <property type="match status" value="1"/>
</dbReference>
<dbReference type="InterPro" id="IPR017900">
    <property type="entry name" value="4Fe4S_Fe_S_CS"/>
</dbReference>
<dbReference type="InterPro" id="IPR006963">
    <property type="entry name" value="Mopterin_OxRdtase_4Fe-4S_dom"/>
</dbReference>
<keyword evidence="7" id="KW-0411">Iron-sulfur</keyword>
<evidence type="ECO:0000256" key="1">
    <source>
        <dbReference type="ARBA" id="ARBA00007023"/>
    </source>
</evidence>
<evidence type="ECO:0000256" key="3">
    <source>
        <dbReference type="ARBA" id="ARBA00022723"/>
    </source>
</evidence>
<evidence type="ECO:0000259" key="8">
    <source>
        <dbReference type="PROSITE" id="PS51085"/>
    </source>
</evidence>
<dbReference type="SUPFAM" id="SSF54292">
    <property type="entry name" value="2Fe-2S ferredoxin-like"/>
    <property type="match status" value="1"/>
</dbReference>
<dbReference type="Gene3D" id="3.40.50.740">
    <property type="match status" value="1"/>
</dbReference>
<dbReference type="InterPro" id="IPR036010">
    <property type="entry name" value="2Fe-2S_ferredoxin-like_sf"/>
</dbReference>
<dbReference type="EMBL" id="JBITWC010000005">
    <property type="protein sequence ID" value="MFI8749192.1"/>
    <property type="molecule type" value="Genomic_DNA"/>
</dbReference>
<organism evidence="11 12">
    <name type="scientific">Vreelandella lionensis</name>
    <dbReference type="NCBI Taxonomy" id="1144478"/>
    <lineage>
        <taxon>Bacteria</taxon>
        <taxon>Pseudomonadati</taxon>
        <taxon>Pseudomonadota</taxon>
        <taxon>Gammaproteobacteria</taxon>
        <taxon>Oceanospirillales</taxon>
        <taxon>Halomonadaceae</taxon>
        <taxon>Vreelandella</taxon>
    </lineage>
</organism>
<gene>
    <name evidence="11" type="primary">fdhF</name>
    <name evidence="11" type="ORF">ACIGG6_04180</name>
</gene>
<feature type="domain" description="4Fe-4S ferredoxin-type" evidence="9">
    <location>
        <begin position="156"/>
        <end position="186"/>
    </location>
</feature>
<dbReference type="PROSITE" id="PS00490">
    <property type="entry name" value="MOLYBDOPTERIN_PROK_2"/>
    <property type="match status" value="1"/>
</dbReference>
<dbReference type="CDD" id="cd02790">
    <property type="entry name" value="MopB_CT_Formate-Dh_H"/>
    <property type="match status" value="1"/>
</dbReference>
<dbReference type="InterPro" id="IPR001041">
    <property type="entry name" value="2Fe-2S_ferredoxin-type"/>
</dbReference>
<dbReference type="Pfam" id="PF01568">
    <property type="entry name" value="Molydop_binding"/>
    <property type="match status" value="1"/>
</dbReference>
<dbReference type="Gene3D" id="2.20.25.90">
    <property type="entry name" value="ADC-like domains"/>
    <property type="match status" value="1"/>
</dbReference>
<dbReference type="PROSITE" id="PS51085">
    <property type="entry name" value="2FE2S_FER_2"/>
    <property type="match status" value="1"/>
</dbReference>
<dbReference type="PROSITE" id="PS00198">
    <property type="entry name" value="4FE4S_FER_1"/>
    <property type="match status" value="1"/>
</dbReference>
<dbReference type="PIRSF" id="PIRSF036643">
    <property type="entry name" value="FDH_alpha"/>
    <property type="match status" value="1"/>
</dbReference>
<dbReference type="InterPro" id="IPR006657">
    <property type="entry name" value="MoPterin_dinucl-bd_dom"/>
</dbReference>
<dbReference type="RefSeq" id="WP_399842508.1">
    <property type="nucleotide sequence ID" value="NZ_JBITWC010000005.1"/>
</dbReference>
<evidence type="ECO:0000256" key="5">
    <source>
        <dbReference type="ARBA" id="ARBA00023002"/>
    </source>
</evidence>
<dbReference type="Pfam" id="PF00384">
    <property type="entry name" value="Molybdopterin"/>
    <property type="match status" value="1"/>
</dbReference>
<keyword evidence="4" id="KW-0677">Repeat</keyword>
<dbReference type="Gene3D" id="3.10.20.740">
    <property type="match status" value="1"/>
</dbReference>
<sequence length="938" mass="101080">MTASFTIVLDDQEVTAYPGETLWQVAKRAGETIPHLCFKDAPGYRADGNCRACMVEVEGERVLAASCIREAKPGMVVRSAHSPRATQARETVLELLMADQPSRAQSPDRSSHFWEVADQLAVDEAAVKSWLPPRRKAAVNHASAAPKVSQPDTSHPAMHVDLDACITCNLCVRACREVQSNDVIGMAQRGAAANVVFDFADPMGQSTCVGCGECVQACPTGALMPATMVNAQGQGDSQSQRQVDSVCPYCGVGCQLTYHINDDALAYVEGRNGPANQNRLCVKGRFGFDYVSHPTRLTKPLIRLPGIPKALDSTFDPANPFSHFREASWDEALEIAAGGLMAIKHAQGPKALAGFGSAKCSNEEAWLFQKLVRTGFGSNNVDHCTRLCHASSVAALMECLGSGAVTASFMQALEADVVILTGCNPAVNHPVAATFFKQAAKQGTEIIILDPRGQALDAYATMSVRFTPGADVSLFNALLHVIIAEGLYNQAYIDAHTEGFEALKQSVAHSTPEAMSALCGVAPDTIREVARRYANAEKAMIFWGMGISQHTHGTDNARCLISLALACGHAGRPGTGLHPLRGQNNVQGASDAGLIPMVLPDYQPVGDSQLRAAFEELWNTPLSDEPGLTVVEVMNAIHAGEVRGMYILGENPAMSDPDLTHARAALGKLEHLVVQDLFITETAQFADVILPASAWPEKDGTVTNTNRQVQLGRAALPLPGEAKPDWWIIQEIANRFGLGWRYQHPQEVFAEMQQGMHSFNHISWERLARENSVTYPCPAEDAPGQDVVFSDAFPRAGGLAKFAPTRPLPPDEPVDDGYPTVLTTGRQLEHWHTGSMTRRAQVLDALEPEAVASLSPGELNRLGVAPGEKLTITTRRGTITLTARVDDKIPDGMVFVPFAYAEAAANLLTNPALDPYGKIPEFKYAACRLERAAVPQPH</sequence>
<evidence type="ECO:0000256" key="4">
    <source>
        <dbReference type="ARBA" id="ARBA00022737"/>
    </source>
</evidence>
<evidence type="ECO:0000313" key="11">
    <source>
        <dbReference type="EMBL" id="MFI8749192.1"/>
    </source>
</evidence>
<evidence type="ECO:0000256" key="6">
    <source>
        <dbReference type="ARBA" id="ARBA00023004"/>
    </source>
</evidence>
<dbReference type="PANTHER" id="PTHR43105">
    <property type="entry name" value="RESPIRATORY NITRATE REDUCTASE"/>
    <property type="match status" value="1"/>
</dbReference>
<dbReference type="InterPro" id="IPR050123">
    <property type="entry name" value="Prok_molybdopt-oxidoreductase"/>
</dbReference>